<keyword evidence="5" id="KW-0136">Cellulose degradation</keyword>
<reference evidence="11" key="1">
    <citation type="submission" date="2022-01" db="EMBL/GenBank/DDBJ databases">
        <authorList>
            <person name="King R."/>
        </authorList>
    </citation>
    <scope>NUCLEOTIDE SEQUENCE</scope>
</reference>
<dbReference type="InterPro" id="IPR052288">
    <property type="entry name" value="GH45_Enzymes"/>
</dbReference>
<dbReference type="Pfam" id="PF02015">
    <property type="entry name" value="Glyco_hydro_45"/>
    <property type="match status" value="2"/>
</dbReference>
<evidence type="ECO:0000256" key="3">
    <source>
        <dbReference type="ARBA" id="ARBA00012601"/>
    </source>
</evidence>
<dbReference type="SUPFAM" id="SSF50685">
    <property type="entry name" value="Barwin-like endoglucanases"/>
    <property type="match status" value="2"/>
</dbReference>
<evidence type="ECO:0000256" key="6">
    <source>
        <dbReference type="ARBA" id="ARBA00023277"/>
    </source>
</evidence>
<accession>A0A9N9SVH9</accession>
<evidence type="ECO:0000256" key="2">
    <source>
        <dbReference type="ARBA" id="ARBA00007793"/>
    </source>
</evidence>
<dbReference type="PANTHER" id="PTHR39730:SF1">
    <property type="entry name" value="ENDOGLUCANASE 1"/>
    <property type="match status" value="1"/>
</dbReference>
<sequence>GLAPSIDALQITPVIGGISGNGSTSRYWDCCKPSCSWSSIVPPGVTPVTSCAADGITPVSADAKSGCENGTAYTCTNQQPFVVNQTYGYGFAAAWLIGPSTSNFCCACFLLNFTDQIKYKHMVVQVTNSGTSLDKNEFVLALPGSGVGDHPQGCHDQWNAPWIGWGDLYGGVHMRSECLSLLPKELQEGYASAVPFEANNIVIKKIPGGLSGEGTTTRYWDCCKPTCSWPGNVEYKNPVKSCKADGVTAIDPETQSGCATTGSAYICTDQGQRAVNNTLSLGFVAAKFIHSNRNMCCSCVLFKFKPAELANKQMILQVTNTGNDDPHATHNEFDIAMPGSGVGYYTQGCTSQWNTDVASWGDQYGGVHTLQECYNLPQPLWEGCAFRFNWMNGYSNPDITFEEVECPQELINISGCTPVSHP</sequence>
<dbReference type="Gene3D" id="2.40.40.10">
    <property type="entry name" value="RlpA-like domain"/>
    <property type="match status" value="2"/>
</dbReference>
<proteinExistence type="inferred from homology"/>
<evidence type="ECO:0000256" key="5">
    <source>
        <dbReference type="ARBA" id="ARBA00023001"/>
    </source>
</evidence>
<keyword evidence="7" id="KW-0326">Glycosidase</keyword>
<keyword evidence="6" id="KW-0119">Carbohydrate metabolism</keyword>
<dbReference type="EMBL" id="OU898277">
    <property type="protein sequence ID" value="CAG9830086.1"/>
    <property type="molecule type" value="Genomic_DNA"/>
</dbReference>
<organism evidence="11 12">
    <name type="scientific">Diabrotica balteata</name>
    <name type="common">Banded cucumber beetle</name>
    <dbReference type="NCBI Taxonomy" id="107213"/>
    <lineage>
        <taxon>Eukaryota</taxon>
        <taxon>Metazoa</taxon>
        <taxon>Ecdysozoa</taxon>
        <taxon>Arthropoda</taxon>
        <taxon>Hexapoda</taxon>
        <taxon>Insecta</taxon>
        <taxon>Pterygota</taxon>
        <taxon>Neoptera</taxon>
        <taxon>Endopterygota</taxon>
        <taxon>Coleoptera</taxon>
        <taxon>Polyphaga</taxon>
        <taxon>Cucujiformia</taxon>
        <taxon>Chrysomeloidea</taxon>
        <taxon>Chrysomelidae</taxon>
        <taxon>Galerucinae</taxon>
        <taxon>Diabroticina</taxon>
        <taxon>Diabroticites</taxon>
        <taxon>Diabrotica</taxon>
    </lineage>
</organism>
<dbReference type="GO" id="GO:0008810">
    <property type="term" value="F:cellulase activity"/>
    <property type="evidence" value="ECO:0007669"/>
    <property type="project" value="UniProtKB-EC"/>
</dbReference>
<feature type="non-terminal residue" evidence="11">
    <location>
        <position position="1"/>
    </location>
</feature>
<dbReference type="AlphaFoldDB" id="A0A9N9SVH9"/>
<evidence type="ECO:0000256" key="1">
    <source>
        <dbReference type="ARBA" id="ARBA00000966"/>
    </source>
</evidence>
<evidence type="ECO:0000256" key="4">
    <source>
        <dbReference type="ARBA" id="ARBA00022801"/>
    </source>
</evidence>
<evidence type="ECO:0000259" key="10">
    <source>
        <dbReference type="PROSITE" id="PS01140"/>
    </source>
</evidence>
<gene>
    <name evidence="11" type="ORF">DIABBA_LOCUS3818</name>
</gene>
<comment type="similarity">
    <text evidence="2">Belongs to the glycosyl hydrolase 45 (cellulase K) family.</text>
</comment>
<evidence type="ECO:0000313" key="12">
    <source>
        <dbReference type="Proteomes" id="UP001153709"/>
    </source>
</evidence>
<comment type="catalytic activity">
    <reaction evidence="1 9">
        <text>Endohydrolysis of (1-&gt;4)-beta-D-glucosidic linkages in cellulose, lichenin and cereal beta-D-glucans.</text>
        <dbReference type="EC" id="3.2.1.4"/>
    </reaction>
</comment>
<keyword evidence="4" id="KW-0378">Hydrolase</keyword>
<dbReference type="InterPro" id="IPR036908">
    <property type="entry name" value="RlpA-like_sf"/>
</dbReference>
<keyword evidence="8" id="KW-0624">Polysaccharide degradation</keyword>
<feature type="domain" description="Glycosyl hydrolases family 45 active site" evidence="10">
    <location>
        <begin position="216"/>
        <end position="227"/>
    </location>
</feature>
<dbReference type="OrthoDB" id="10035502at2759"/>
<name>A0A9N9SVH9_DIABA</name>
<keyword evidence="12" id="KW-1185">Reference proteome</keyword>
<dbReference type="PANTHER" id="PTHR39730">
    <property type="entry name" value="ENDOGLUCANASE 1"/>
    <property type="match status" value="1"/>
</dbReference>
<dbReference type="EC" id="3.2.1.4" evidence="3 9"/>
<evidence type="ECO:0000256" key="8">
    <source>
        <dbReference type="ARBA" id="ARBA00023326"/>
    </source>
</evidence>
<evidence type="ECO:0000256" key="9">
    <source>
        <dbReference type="PROSITE-ProRule" id="PRU10069"/>
    </source>
</evidence>
<dbReference type="InterPro" id="IPR000334">
    <property type="entry name" value="Glyco_hydro_45"/>
</dbReference>
<evidence type="ECO:0000256" key="7">
    <source>
        <dbReference type="ARBA" id="ARBA00023295"/>
    </source>
</evidence>
<evidence type="ECO:0000313" key="11">
    <source>
        <dbReference type="EMBL" id="CAG9830086.1"/>
    </source>
</evidence>
<dbReference type="Proteomes" id="UP001153709">
    <property type="component" value="Chromosome 2"/>
</dbReference>
<feature type="active site" description="Nucleophile" evidence="9">
    <location>
        <position position="221"/>
    </location>
</feature>
<dbReference type="PROSITE" id="PS01140">
    <property type="entry name" value="GLYCOSYL_HYDROL_F45"/>
    <property type="match status" value="1"/>
</dbReference>
<protein>
    <recommendedName>
        <fullName evidence="3 9">Cellulase</fullName>
        <ecNumber evidence="3 9">3.2.1.4</ecNumber>
    </recommendedName>
</protein>
<dbReference type="GO" id="GO:0030245">
    <property type="term" value="P:cellulose catabolic process"/>
    <property type="evidence" value="ECO:0007669"/>
    <property type="project" value="UniProtKB-KW"/>
</dbReference>